<gene>
    <name evidence="2" type="ORF">FIU01_07815</name>
</gene>
<dbReference type="SUPFAM" id="SSF56935">
    <property type="entry name" value="Porins"/>
    <property type="match status" value="1"/>
</dbReference>
<dbReference type="InterPro" id="IPR023614">
    <property type="entry name" value="Porin_dom_sf"/>
</dbReference>
<dbReference type="Pfam" id="PF07396">
    <property type="entry name" value="Porin_O_P"/>
    <property type="match status" value="1"/>
</dbReference>
<accession>A0A5B8CT89</accession>
<dbReference type="InterPro" id="IPR010870">
    <property type="entry name" value="Porin_O/P"/>
</dbReference>
<protein>
    <submittedName>
        <fullName evidence="2">Porin</fullName>
    </submittedName>
</protein>
<dbReference type="AlphaFoldDB" id="A0A5B8CT89"/>
<reference evidence="3" key="1">
    <citation type="journal article" date="2019" name="ISME J.">
        <title>Evolution in action: habitat transition from sediment to the pelagial leads to genome streamlining in Methylophilaceae.</title>
        <authorList>
            <person name="Salcher M."/>
            <person name="Schaefle D."/>
            <person name="Kaspar M."/>
            <person name="Neuenschwander S.M."/>
            <person name="Ghai R."/>
        </authorList>
    </citation>
    <scope>NUCLEOTIDE SEQUENCE [LARGE SCALE GENOMIC DNA]</scope>
    <source>
        <strain evidence="3">MMS-M-51</strain>
    </source>
</reference>
<dbReference type="Proteomes" id="UP000311008">
    <property type="component" value="Chromosome"/>
</dbReference>
<dbReference type="KEGG" id="mmec:FIU01_07815"/>
<keyword evidence="3" id="KW-1185">Reference proteome</keyword>
<name>A0A5B8CT89_9PROT</name>
<dbReference type="Gene3D" id="2.40.160.10">
    <property type="entry name" value="Porin"/>
    <property type="match status" value="1"/>
</dbReference>
<evidence type="ECO:0000256" key="1">
    <source>
        <dbReference type="SAM" id="SignalP"/>
    </source>
</evidence>
<feature type="signal peptide" evidence="1">
    <location>
        <begin position="1"/>
        <end position="27"/>
    </location>
</feature>
<evidence type="ECO:0000313" key="3">
    <source>
        <dbReference type="Proteomes" id="UP000311008"/>
    </source>
</evidence>
<keyword evidence="1" id="KW-0732">Signal</keyword>
<dbReference type="EMBL" id="CP040946">
    <property type="protein sequence ID" value="QDC44439.1"/>
    <property type="molecule type" value="Genomic_DNA"/>
</dbReference>
<proteinExistence type="predicted"/>
<dbReference type="OrthoDB" id="9807854at2"/>
<feature type="chain" id="PRO_5023145656" evidence="1">
    <location>
        <begin position="28"/>
        <end position="486"/>
    </location>
</feature>
<evidence type="ECO:0000313" key="2">
    <source>
        <dbReference type="EMBL" id="QDC44439.1"/>
    </source>
</evidence>
<organism evidence="2 3">
    <name type="scientific">Methylophilus medardicus</name>
    <dbReference type="NCBI Taxonomy" id="2588534"/>
    <lineage>
        <taxon>Bacteria</taxon>
        <taxon>Pseudomonadati</taxon>
        <taxon>Pseudomonadota</taxon>
        <taxon>Betaproteobacteria</taxon>
        <taxon>Nitrosomonadales</taxon>
        <taxon>Methylophilaceae</taxon>
        <taxon>Methylophilus</taxon>
    </lineage>
</organism>
<sequence length="486" mass="53972">MNLKFRRLLMATLAGGLLTGMAPVAYADSNLDLVQALVSKGVLTEEEGALLMKGRTNEVEVQKKKESKSWTSRVNVRGYVQNRVTAMIGNDGDNAANPVDLWSDRSVGTDDSINSDKNFLIRRARVIIFGDFGDHLSYYIQPDFASSASGTGNIAQLRDAYGDINIDKARVHRVRVGQSKVPYGFENLQSSSNRLAMDRVDALNSAVRDERDTGAFYYYTPENVQALFKEINDKGLKHSGNYGMVGVGLYNGQGANRSDVNDNYHVVARATYPWKTESGQIYEAGVQAYHGLYAVTTGRYNFTGGAIASSATNISSNGGVSSGTAIPFINGGVNGENRNGFKDERVGVSFIMYPQPFGLQAEWNWGTTPGLDIAQNRIEEKHLQGGYVQAMYKIDNFQFLDTNGTLMPFIRWQYFDGYNKAETNAPKNEVNDWELGLEWQLAPEVEIMAEYHHMKRNNLVTGNRAGTQDYQTFSADALRVQVQYNF</sequence>
<dbReference type="RefSeq" id="WP_140003770.1">
    <property type="nucleotide sequence ID" value="NZ_CP040946.1"/>
</dbReference>